<name>A0A2V3DY45_9MICC</name>
<dbReference type="GO" id="GO:0046961">
    <property type="term" value="F:proton-transporting ATPase activity, rotational mechanism"/>
    <property type="evidence" value="ECO:0007669"/>
    <property type="project" value="InterPro"/>
</dbReference>
<keyword evidence="3" id="KW-0406">Ion transport</keyword>
<comment type="similarity">
    <text evidence="1">Belongs to the V-ATPase E subunit family.</text>
</comment>
<reference evidence="4 5" key="1">
    <citation type="submission" date="2018-05" db="EMBL/GenBank/DDBJ databases">
        <title>Genetic diversity of glacier-inhabiting Cryobacterium bacteria in China and description of Cryobacterium mengkeensis sp. nov. and Arthrobacter glacialis sp. nov.</title>
        <authorList>
            <person name="Liu Q."/>
            <person name="Xin Y.-H."/>
        </authorList>
    </citation>
    <scope>NUCLEOTIDE SEQUENCE [LARGE SCALE GENOMIC DNA]</scope>
    <source>
        <strain evidence="4 5">GP3</strain>
    </source>
</reference>
<gene>
    <name evidence="4" type="ORF">CVS29_09795</name>
</gene>
<protein>
    <recommendedName>
        <fullName evidence="6">V-type ATP synthase subunit E</fullName>
    </recommendedName>
</protein>
<evidence type="ECO:0000256" key="2">
    <source>
        <dbReference type="ARBA" id="ARBA00022448"/>
    </source>
</evidence>
<dbReference type="Proteomes" id="UP000246303">
    <property type="component" value="Unassembled WGS sequence"/>
</dbReference>
<proteinExistence type="inferred from homology"/>
<accession>A0A2V3DY45</accession>
<evidence type="ECO:0000256" key="3">
    <source>
        <dbReference type="ARBA" id="ARBA00023065"/>
    </source>
</evidence>
<evidence type="ECO:0000256" key="1">
    <source>
        <dbReference type="ARBA" id="ARBA00005901"/>
    </source>
</evidence>
<dbReference type="EMBL" id="QHLZ01000005">
    <property type="protein sequence ID" value="PXA65527.1"/>
    <property type="molecule type" value="Genomic_DNA"/>
</dbReference>
<organism evidence="4 5">
    <name type="scientific">Arthrobacter psychrochitiniphilus</name>
    <dbReference type="NCBI Taxonomy" id="291045"/>
    <lineage>
        <taxon>Bacteria</taxon>
        <taxon>Bacillati</taxon>
        <taxon>Actinomycetota</taxon>
        <taxon>Actinomycetes</taxon>
        <taxon>Micrococcales</taxon>
        <taxon>Micrococcaceae</taxon>
        <taxon>Arthrobacter</taxon>
    </lineage>
</organism>
<dbReference type="InterPro" id="IPR002842">
    <property type="entry name" value="ATPase_V1_Esu"/>
</dbReference>
<evidence type="ECO:0008006" key="6">
    <source>
        <dbReference type="Google" id="ProtNLM"/>
    </source>
</evidence>
<comment type="caution">
    <text evidence="4">The sequence shown here is derived from an EMBL/GenBank/DDBJ whole genome shotgun (WGS) entry which is preliminary data.</text>
</comment>
<keyword evidence="2" id="KW-0813">Transport</keyword>
<dbReference type="AlphaFoldDB" id="A0A2V3DY45"/>
<evidence type="ECO:0000313" key="5">
    <source>
        <dbReference type="Proteomes" id="UP000246303"/>
    </source>
</evidence>
<keyword evidence="5" id="KW-1185">Reference proteome</keyword>
<sequence length="173" mass="18319">MNGLTPVSEAALAPVRQALRASAESQVAEFRNGALQEVSAILASAQAEAAQIVTNAAAAGAASARTEAALRSSRVRREAHELVLARQSSVIEELRHQLAGTASKLQSDPRYPELLARLRENCQDLLGPEVSVSSSSDGGIIAVAGSRRLDLSLPVLAEMTLDSLPEARELWNR</sequence>
<dbReference type="RefSeq" id="WP_110106138.1">
    <property type="nucleotide sequence ID" value="NZ_JACBZZ010000001.1"/>
</dbReference>
<dbReference type="Pfam" id="PF01991">
    <property type="entry name" value="vATP-synt_E"/>
    <property type="match status" value="1"/>
</dbReference>
<dbReference type="GO" id="GO:0033178">
    <property type="term" value="C:proton-transporting two-sector ATPase complex, catalytic domain"/>
    <property type="evidence" value="ECO:0007669"/>
    <property type="project" value="InterPro"/>
</dbReference>
<evidence type="ECO:0000313" key="4">
    <source>
        <dbReference type="EMBL" id="PXA65527.1"/>
    </source>
</evidence>
<dbReference type="OrthoDB" id="4951400at2"/>